<dbReference type="Pfam" id="PF17936">
    <property type="entry name" value="Big_6"/>
    <property type="match status" value="2"/>
</dbReference>
<feature type="domain" description="Bacterial Ig" evidence="2">
    <location>
        <begin position="321"/>
        <end position="397"/>
    </location>
</feature>
<evidence type="ECO:0000313" key="4">
    <source>
        <dbReference type="EMBL" id="QSD61938.1"/>
    </source>
</evidence>
<dbReference type="InterPro" id="IPR046746">
    <property type="entry name" value="Big_15"/>
</dbReference>
<feature type="signal peptide" evidence="1">
    <location>
        <begin position="1"/>
        <end position="27"/>
    </location>
</feature>
<dbReference type="Pfam" id="PF20622">
    <property type="entry name" value="Big_15"/>
    <property type="match status" value="1"/>
</dbReference>
<evidence type="ECO:0000259" key="2">
    <source>
        <dbReference type="Pfam" id="PF17936"/>
    </source>
</evidence>
<proteinExistence type="predicted"/>
<dbReference type="SUPFAM" id="SSF49785">
    <property type="entry name" value="Galactose-binding domain-like"/>
    <property type="match status" value="1"/>
</dbReference>
<reference evidence="4" key="1">
    <citation type="journal article" date="2020" name="Mol. Microbiol.">
        <title>The CWPS Rubik's cube: Linking diversity of cell wall polysaccharide structures with the encoded biosynthetic machinery of selected Lactococcus lactis strains.</title>
        <authorList>
            <person name="Mahony J."/>
            <person name="Frantzen C."/>
            <person name="Vinogradov E."/>
            <person name="Sadovskaya I."/>
            <person name="Theodorou I."/>
            <person name="Kelleher P."/>
            <person name="Chapot-Chartier M.P."/>
            <person name="Cambillau C."/>
            <person name="Holo H."/>
            <person name="van Sinderen D."/>
        </authorList>
    </citation>
    <scope>NUCLEOTIDE SEQUENCE</scope>
    <source>
        <strain evidence="4">1196</strain>
    </source>
</reference>
<feature type="chain" id="PRO_5034143770" evidence="1">
    <location>
        <begin position="28"/>
        <end position="491"/>
    </location>
</feature>
<organism evidence="4 5">
    <name type="scientific">Lactococcus lactis subsp. cremoris</name>
    <name type="common">Streptococcus cremoris</name>
    <dbReference type="NCBI Taxonomy" id="1359"/>
    <lineage>
        <taxon>Bacteria</taxon>
        <taxon>Bacillati</taxon>
        <taxon>Bacillota</taxon>
        <taxon>Bacilli</taxon>
        <taxon>Lactobacillales</taxon>
        <taxon>Streptococcaceae</taxon>
        <taxon>Lactococcus</taxon>
    </lineage>
</organism>
<evidence type="ECO:0000259" key="3">
    <source>
        <dbReference type="Pfam" id="PF20622"/>
    </source>
</evidence>
<dbReference type="Proteomes" id="UP000663552">
    <property type="component" value="Chromosome"/>
</dbReference>
<dbReference type="InterPro" id="IPR041498">
    <property type="entry name" value="Big_6"/>
</dbReference>
<sequence>MNKKIFVPMATIGLLSSAILFANSASADTNMNVQAQDGIVSTDVNPLSTTSRGQVLIDGTGSNGLHLTSGNTVTTGQLDFTYSGSFPVGSIGWNQETEFVLVLPSELDEAAQDPSFITYFSGTYDGPGWGANPYQYQTSDIRMGVDNDGNTIVRFTNPPATWGIANGLHFNVNIALDLGDFVTQTGIRIADAVNGTHYSFNGAVVTDHDYTNIADDNNATSLNTHALDPGYDLLQQVPTIEDVYDTDTTISGTGVPGATIEIKAGGKVIGTGTVGTNGIYHVTISPKQNENVTIEVRQNTSVGMSAAATTTVKHKVSEIPAPKVNTIHEGDTVVTGTGHTPGNTIIITDSSGQEIGRGSVDSAGKYSITLTSSQPAYSILNVVETDGKDTSPITQVVVVQAPIPNAITHIDNFSASQDQYITGTYTGSKVAKIGLTVDNAKKPLIKITPGNGNFSIFTSTYGITASSTVLVTLYDANDVALTSGNSVSVLP</sequence>
<dbReference type="InterPro" id="IPR013783">
    <property type="entry name" value="Ig-like_fold"/>
</dbReference>
<dbReference type="EMBL" id="CP032148">
    <property type="protein sequence ID" value="QSD61938.1"/>
    <property type="molecule type" value="Genomic_DNA"/>
</dbReference>
<dbReference type="AlphaFoldDB" id="A0A896T7A9"/>
<evidence type="ECO:0000313" key="5">
    <source>
        <dbReference type="Proteomes" id="UP000663552"/>
    </source>
</evidence>
<dbReference type="InterPro" id="IPR008979">
    <property type="entry name" value="Galactose-bd-like_sf"/>
</dbReference>
<evidence type="ECO:0000256" key="1">
    <source>
        <dbReference type="SAM" id="SignalP"/>
    </source>
</evidence>
<dbReference type="RefSeq" id="WP_021215090.1">
    <property type="nucleotide sequence ID" value="NZ_CP032148.2"/>
</dbReference>
<accession>A0A896T7A9</accession>
<dbReference type="Gene3D" id="2.60.40.10">
    <property type="entry name" value="Immunoglobulins"/>
    <property type="match status" value="2"/>
</dbReference>
<name>A0A896T7A9_LACLC</name>
<keyword evidence="1" id="KW-0732">Signal</keyword>
<feature type="domain" description="Bacterial Ig" evidence="3">
    <location>
        <begin position="410"/>
        <end position="488"/>
    </location>
</feature>
<gene>
    <name evidence="4" type="ORF">LL1196_0274</name>
</gene>
<protein>
    <submittedName>
        <fullName evidence="4">Secreted protein</fullName>
    </submittedName>
</protein>
<feature type="domain" description="Bacterial Ig" evidence="2">
    <location>
        <begin position="238"/>
        <end position="311"/>
    </location>
</feature>